<protein>
    <submittedName>
        <fullName evidence="2">Invasion protein IalB</fullName>
    </submittedName>
</protein>
<dbReference type="Pfam" id="PF06776">
    <property type="entry name" value="IalB"/>
    <property type="match status" value="1"/>
</dbReference>
<dbReference type="Proteomes" id="UP000295097">
    <property type="component" value="Unassembled WGS sequence"/>
</dbReference>
<evidence type="ECO:0000313" key="3">
    <source>
        <dbReference type="Proteomes" id="UP000295097"/>
    </source>
</evidence>
<dbReference type="EMBL" id="SMAR01000013">
    <property type="protein sequence ID" value="TCT39311.1"/>
    <property type="molecule type" value="Genomic_DNA"/>
</dbReference>
<dbReference type="AlphaFoldDB" id="A0A4R3NTT6"/>
<feature type="signal peptide" evidence="1">
    <location>
        <begin position="1"/>
        <end position="23"/>
    </location>
</feature>
<sequence>MKSRHAVAIAFATLLSVMPVSNAFSALPDGANSLNETYQDWRVACVSDGETDRCSMLQNQVSKDSGQRVMSVELTAPNANGLQGIVLMPFGLALAKGISISIDDAPADATFGFSTCVPQGCVVPVQFNADMIGKLKNGGTLKISGTVLDSGEAITISSSLNGFTAAYNRLNALR</sequence>
<comment type="caution">
    <text evidence="2">The sequence shown here is derived from an EMBL/GenBank/DDBJ whole genome shotgun (WGS) entry which is preliminary data.</text>
</comment>
<keyword evidence="3" id="KW-1185">Reference proteome</keyword>
<evidence type="ECO:0000256" key="1">
    <source>
        <dbReference type="SAM" id="SignalP"/>
    </source>
</evidence>
<proteinExistence type="predicted"/>
<dbReference type="Gene3D" id="2.60.40.1880">
    <property type="entry name" value="Invasion associated locus B (IalB) protein"/>
    <property type="match status" value="1"/>
</dbReference>
<reference evidence="2 3" key="1">
    <citation type="submission" date="2019-03" db="EMBL/GenBank/DDBJ databases">
        <title>Freshwater and sediment microbial communities from various areas in North America, analyzing microbe dynamics in response to fracking.</title>
        <authorList>
            <person name="Lamendella R."/>
        </authorList>
    </citation>
    <scope>NUCLEOTIDE SEQUENCE [LARGE SCALE GENOMIC DNA]</scope>
    <source>
        <strain evidence="2 3">175.2</strain>
    </source>
</reference>
<gene>
    <name evidence="2" type="ORF">EDC90_101352</name>
</gene>
<dbReference type="InterPro" id="IPR038696">
    <property type="entry name" value="IalB_sf"/>
</dbReference>
<keyword evidence="1" id="KW-0732">Signal</keyword>
<name>A0A4R3NTT6_9HYPH</name>
<organism evidence="2 3">
    <name type="scientific">Martelella mediterranea</name>
    <dbReference type="NCBI Taxonomy" id="293089"/>
    <lineage>
        <taxon>Bacteria</taxon>
        <taxon>Pseudomonadati</taxon>
        <taxon>Pseudomonadota</taxon>
        <taxon>Alphaproteobacteria</taxon>
        <taxon>Hyphomicrobiales</taxon>
        <taxon>Aurantimonadaceae</taxon>
        <taxon>Martelella</taxon>
    </lineage>
</organism>
<evidence type="ECO:0000313" key="2">
    <source>
        <dbReference type="EMBL" id="TCT39311.1"/>
    </source>
</evidence>
<feature type="chain" id="PRO_5020278087" evidence="1">
    <location>
        <begin position="24"/>
        <end position="174"/>
    </location>
</feature>
<dbReference type="InterPro" id="IPR010642">
    <property type="entry name" value="Invasion_prot_B"/>
</dbReference>
<accession>A0A4R3NTT6</accession>